<dbReference type="SUPFAM" id="SSF56349">
    <property type="entry name" value="DNA breaking-rejoining enzymes"/>
    <property type="match status" value="1"/>
</dbReference>
<sequence length="309" mass="34149">MSALRQTLADYLAVRRALGYKLERAEKLLGQFLDYLHDEDAHTVTVEHALAWATAPAGDPWWHALRLNAVRPFAVYLHARDPRHEVPPAGLIRYGSSRATPYLYSPAQIDALVATARQLPFPLHALVYPVLIGLLAVTGMRVGETLALQDQDVDAQQGIVTVRDGKFGKSRLLPVHPSTIDALLRYRQAREQFVPATVVRALFVSSSGGPMDRPNVGRTFRQIAKNAGVTARSAACRPRVHDLRHSFAVATLLDAYRNGDDVQAMLPRLSTYLGHVKPKDTYWYLSAAPELLGLAGERLERHLNTGEAA</sequence>
<evidence type="ECO:0000259" key="4">
    <source>
        <dbReference type="PROSITE" id="PS51898"/>
    </source>
</evidence>
<dbReference type="GO" id="GO:0003677">
    <property type="term" value="F:DNA binding"/>
    <property type="evidence" value="ECO:0007669"/>
    <property type="project" value="UniProtKB-KW"/>
</dbReference>
<dbReference type="GO" id="GO:0006310">
    <property type="term" value="P:DNA recombination"/>
    <property type="evidence" value="ECO:0007669"/>
    <property type="project" value="UniProtKB-KW"/>
</dbReference>
<keyword evidence="6" id="KW-1185">Reference proteome</keyword>
<dbReference type="Pfam" id="PF00589">
    <property type="entry name" value="Phage_integrase"/>
    <property type="match status" value="1"/>
</dbReference>
<dbReference type="InterPro" id="IPR013762">
    <property type="entry name" value="Integrase-like_cat_sf"/>
</dbReference>
<proteinExistence type="inferred from homology"/>
<dbReference type="PANTHER" id="PTHR30349">
    <property type="entry name" value="PHAGE INTEGRASE-RELATED"/>
    <property type="match status" value="1"/>
</dbReference>
<dbReference type="EMBL" id="LT629758">
    <property type="protein sequence ID" value="SDT12158.1"/>
    <property type="molecule type" value="Genomic_DNA"/>
</dbReference>
<dbReference type="Gene3D" id="1.10.443.10">
    <property type="entry name" value="Intergrase catalytic core"/>
    <property type="match status" value="1"/>
</dbReference>
<dbReference type="GO" id="GO:0015074">
    <property type="term" value="P:DNA integration"/>
    <property type="evidence" value="ECO:0007669"/>
    <property type="project" value="InterPro"/>
</dbReference>
<comment type="similarity">
    <text evidence="1">Belongs to the 'phage' integrase family.</text>
</comment>
<gene>
    <name evidence="5" type="ORF">SAMN04489716_2571</name>
</gene>
<dbReference type="Proteomes" id="UP000198688">
    <property type="component" value="Chromosome I"/>
</dbReference>
<evidence type="ECO:0000313" key="6">
    <source>
        <dbReference type="Proteomes" id="UP000198688"/>
    </source>
</evidence>
<dbReference type="PANTHER" id="PTHR30349:SF41">
    <property type="entry name" value="INTEGRASE_RECOMBINASE PROTEIN MJ0367-RELATED"/>
    <property type="match status" value="1"/>
</dbReference>
<keyword evidence="2" id="KW-0238">DNA-binding</keyword>
<organism evidence="5 6">
    <name type="scientific">Actinoplanes derwentensis</name>
    <dbReference type="NCBI Taxonomy" id="113562"/>
    <lineage>
        <taxon>Bacteria</taxon>
        <taxon>Bacillati</taxon>
        <taxon>Actinomycetota</taxon>
        <taxon>Actinomycetes</taxon>
        <taxon>Micromonosporales</taxon>
        <taxon>Micromonosporaceae</taxon>
        <taxon>Actinoplanes</taxon>
    </lineage>
</organism>
<feature type="domain" description="Tyr recombinase" evidence="4">
    <location>
        <begin position="99"/>
        <end position="297"/>
    </location>
</feature>
<dbReference type="OrthoDB" id="5464621at2"/>
<dbReference type="InterPro" id="IPR002104">
    <property type="entry name" value="Integrase_catalytic"/>
</dbReference>
<dbReference type="AlphaFoldDB" id="A0A1H1XSC8"/>
<evidence type="ECO:0000313" key="5">
    <source>
        <dbReference type="EMBL" id="SDT12158.1"/>
    </source>
</evidence>
<dbReference type="STRING" id="113562.SAMN04489716_2571"/>
<dbReference type="RefSeq" id="WP_092556982.1">
    <property type="nucleotide sequence ID" value="NZ_BOMJ01000075.1"/>
</dbReference>
<name>A0A1H1XSC8_9ACTN</name>
<evidence type="ECO:0000256" key="3">
    <source>
        <dbReference type="ARBA" id="ARBA00023172"/>
    </source>
</evidence>
<keyword evidence="3" id="KW-0233">DNA recombination</keyword>
<reference evidence="5 6" key="1">
    <citation type="submission" date="2016-10" db="EMBL/GenBank/DDBJ databases">
        <authorList>
            <person name="de Groot N.N."/>
        </authorList>
    </citation>
    <scope>NUCLEOTIDE SEQUENCE [LARGE SCALE GENOMIC DNA]</scope>
    <source>
        <strain evidence="5 6">DSM 43941</strain>
    </source>
</reference>
<protein>
    <submittedName>
        <fullName evidence="5">Site-specific recombinase XerD</fullName>
    </submittedName>
</protein>
<evidence type="ECO:0000256" key="1">
    <source>
        <dbReference type="ARBA" id="ARBA00008857"/>
    </source>
</evidence>
<evidence type="ECO:0000256" key="2">
    <source>
        <dbReference type="ARBA" id="ARBA00023125"/>
    </source>
</evidence>
<dbReference type="PROSITE" id="PS51898">
    <property type="entry name" value="TYR_RECOMBINASE"/>
    <property type="match status" value="1"/>
</dbReference>
<dbReference type="InterPro" id="IPR011010">
    <property type="entry name" value="DNA_brk_join_enz"/>
</dbReference>
<dbReference type="InterPro" id="IPR050090">
    <property type="entry name" value="Tyrosine_recombinase_XerCD"/>
</dbReference>
<accession>A0A1H1XSC8</accession>